<keyword evidence="3" id="KW-0391">Immunity</keyword>
<evidence type="ECO:0000256" key="7">
    <source>
        <dbReference type="ARBA" id="ARBA00023136"/>
    </source>
</evidence>
<feature type="region of interest" description="Disordered" evidence="13">
    <location>
        <begin position="446"/>
        <end position="475"/>
    </location>
</feature>
<dbReference type="GO" id="GO:0005886">
    <property type="term" value="C:plasma membrane"/>
    <property type="evidence" value="ECO:0007669"/>
    <property type="project" value="TreeGrafter"/>
</dbReference>
<dbReference type="PANTHER" id="PTHR24232">
    <property type="entry name" value="G-PROTEIN COUPLED RECEPTOR"/>
    <property type="match status" value="1"/>
</dbReference>
<feature type="compositionally biased region" description="Low complexity" evidence="13">
    <location>
        <begin position="464"/>
        <end position="474"/>
    </location>
</feature>
<proteinExistence type="inferred from homology"/>
<keyword evidence="6" id="KW-1064">Adaptive immunity</keyword>
<dbReference type="GO" id="GO:0035025">
    <property type="term" value="P:positive regulation of Rho protein signal transduction"/>
    <property type="evidence" value="ECO:0007669"/>
    <property type="project" value="TreeGrafter"/>
</dbReference>
<evidence type="ECO:0000256" key="6">
    <source>
        <dbReference type="ARBA" id="ARBA00023130"/>
    </source>
</evidence>
<name>A0A315VXK0_GAMAF</name>
<dbReference type="PROSITE" id="PS00237">
    <property type="entry name" value="G_PROTEIN_RECEP_F1_1"/>
    <property type="match status" value="1"/>
</dbReference>
<dbReference type="InterPro" id="IPR000276">
    <property type="entry name" value="GPCR_Rhodpsn"/>
</dbReference>
<feature type="transmembrane region" description="Helical" evidence="14">
    <location>
        <begin position="59"/>
        <end position="82"/>
    </location>
</feature>
<feature type="transmembrane region" description="Helical" evidence="14">
    <location>
        <begin position="137"/>
        <end position="159"/>
    </location>
</feature>
<dbReference type="Gene3D" id="1.20.1070.10">
    <property type="entry name" value="Rhodopsin 7-helix transmembrane proteins"/>
    <property type="match status" value="1"/>
</dbReference>
<evidence type="ECO:0000256" key="5">
    <source>
        <dbReference type="ARBA" id="ARBA00023040"/>
    </source>
</evidence>
<feature type="domain" description="G-protein coupled receptors family 1 profile" evidence="15">
    <location>
        <begin position="38"/>
        <end position="296"/>
    </location>
</feature>
<evidence type="ECO:0000256" key="10">
    <source>
        <dbReference type="ARBA" id="ARBA00023180"/>
    </source>
</evidence>
<feature type="transmembrane region" description="Helical" evidence="14">
    <location>
        <begin position="88"/>
        <end position="116"/>
    </location>
</feature>
<accession>A0A315VXK0</accession>
<keyword evidence="8" id="KW-1015">Disulfide bond</keyword>
<evidence type="ECO:0000256" key="9">
    <source>
        <dbReference type="ARBA" id="ARBA00023170"/>
    </source>
</evidence>
<keyword evidence="4 14" id="KW-1133">Transmembrane helix</keyword>
<dbReference type="Pfam" id="PF00001">
    <property type="entry name" value="7tm_1"/>
    <property type="match status" value="1"/>
</dbReference>
<keyword evidence="2 12" id="KW-0812">Transmembrane</keyword>
<dbReference type="STRING" id="33528.ENSGAFP00000030179"/>
<comment type="subcellular location">
    <subcellularLocation>
        <location evidence="1">Membrane</location>
        <topology evidence="1">Multi-pass membrane protein</topology>
    </subcellularLocation>
</comment>
<organism evidence="16 17">
    <name type="scientific">Gambusia affinis</name>
    <name type="common">Western mosquitofish</name>
    <name type="synonym">Heterandria affinis</name>
    <dbReference type="NCBI Taxonomy" id="33528"/>
    <lineage>
        <taxon>Eukaryota</taxon>
        <taxon>Metazoa</taxon>
        <taxon>Chordata</taxon>
        <taxon>Craniata</taxon>
        <taxon>Vertebrata</taxon>
        <taxon>Euteleostomi</taxon>
        <taxon>Actinopterygii</taxon>
        <taxon>Neopterygii</taxon>
        <taxon>Teleostei</taxon>
        <taxon>Neoteleostei</taxon>
        <taxon>Acanthomorphata</taxon>
        <taxon>Ovalentaria</taxon>
        <taxon>Atherinomorphae</taxon>
        <taxon>Cyprinodontiformes</taxon>
        <taxon>Poeciliidae</taxon>
        <taxon>Poeciliinae</taxon>
        <taxon>Gambusia</taxon>
    </lineage>
</organism>
<evidence type="ECO:0000256" key="11">
    <source>
        <dbReference type="ARBA" id="ARBA00023224"/>
    </source>
</evidence>
<keyword evidence="17" id="KW-1185">Reference proteome</keyword>
<dbReference type="GO" id="GO:0002250">
    <property type="term" value="P:adaptive immune response"/>
    <property type="evidence" value="ECO:0007669"/>
    <property type="project" value="UniProtKB-KW"/>
</dbReference>
<dbReference type="AlphaFoldDB" id="A0A315VXK0"/>
<evidence type="ECO:0000256" key="3">
    <source>
        <dbReference type="ARBA" id="ARBA00022859"/>
    </source>
</evidence>
<evidence type="ECO:0000256" key="14">
    <source>
        <dbReference type="SAM" id="Phobius"/>
    </source>
</evidence>
<dbReference type="PRINTS" id="PR00237">
    <property type="entry name" value="GPCRRHODOPSN"/>
</dbReference>
<dbReference type="Proteomes" id="UP000250572">
    <property type="component" value="Unassembled WGS sequence"/>
</dbReference>
<protein>
    <recommendedName>
        <fullName evidence="15">G-protein coupled receptors family 1 profile domain-containing protein</fullName>
    </recommendedName>
</protein>
<comment type="similarity">
    <text evidence="12">Belongs to the G-protein coupled receptor 1 family.</text>
</comment>
<dbReference type="GO" id="GO:0007200">
    <property type="term" value="P:phospholipase C-activating G protein-coupled receptor signaling pathway"/>
    <property type="evidence" value="ECO:0007669"/>
    <property type="project" value="TreeGrafter"/>
</dbReference>
<comment type="caution">
    <text evidence="16">The sequence shown here is derived from an EMBL/GenBank/DDBJ whole genome shotgun (WGS) entry which is preliminary data.</text>
</comment>
<evidence type="ECO:0000256" key="1">
    <source>
        <dbReference type="ARBA" id="ARBA00004141"/>
    </source>
</evidence>
<keyword evidence="11 12" id="KW-0807">Transducer</keyword>
<keyword evidence="9 12" id="KW-0675">Receptor</keyword>
<dbReference type="SUPFAM" id="SSF81321">
    <property type="entry name" value="Family A G protein-coupled receptor-like"/>
    <property type="match status" value="1"/>
</dbReference>
<dbReference type="PRINTS" id="PR01067">
    <property type="entry name" value="P2Y5ORPHANR"/>
</dbReference>
<keyword evidence="5 12" id="KW-0297">G-protein coupled receptor</keyword>
<feature type="transmembrane region" description="Helical" evidence="14">
    <location>
        <begin position="232"/>
        <end position="257"/>
    </location>
</feature>
<dbReference type="PANTHER" id="PTHR24232:SF3">
    <property type="entry name" value="LYSOPHOSPHATIDIC ACID RECEPTOR 6"/>
    <property type="match status" value="1"/>
</dbReference>
<evidence type="ECO:0000256" key="13">
    <source>
        <dbReference type="SAM" id="MobiDB-lite"/>
    </source>
</evidence>
<evidence type="ECO:0000313" key="16">
    <source>
        <dbReference type="EMBL" id="PWA28064.1"/>
    </source>
</evidence>
<dbReference type="GO" id="GO:0070915">
    <property type="term" value="F:lysophosphatidic acid receptor activity"/>
    <property type="evidence" value="ECO:0007669"/>
    <property type="project" value="TreeGrafter"/>
</dbReference>
<keyword evidence="7 14" id="KW-0472">Membrane</keyword>
<evidence type="ECO:0000313" key="17">
    <source>
        <dbReference type="Proteomes" id="UP000250572"/>
    </source>
</evidence>
<dbReference type="PROSITE" id="PS50262">
    <property type="entry name" value="G_PROTEIN_RECEP_F1_2"/>
    <property type="match status" value="1"/>
</dbReference>
<feature type="transmembrane region" description="Helical" evidence="14">
    <location>
        <begin position="188"/>
        <end position="212"/>
    </location>
</feature>
<evidence type="ECO:0000256" key="12">
    <source>
        <dbReference type="RuleBase" id="RU000688"/>
    </source>
</evidence>
<feature type="transmembrane region" description="Helical" evidence="14">
    <location>
        <begin position="23"/>
        <end position="47"/>
    </location>
</feature>
<dbReference type="FunFam" id="1.20.1070.10:FF:000017">
    <property type="entry name" value="lysophosphatidic acid receptor 4"/>
    <property type="match status" value="1"/>
</dbReference>
<evidence type="ECO:0000259" key="15">
    <source>
        <dbReference type="PROSITE" id="PS50262"/>
    </source>
</evidence>
<dbReference type="EMBL" id="NHOQ01000959">
    <property type="protein sequence ID" value="PWA28064.1"/>
    <property type="molecule type" value="Genomic_DNA"/>
</dbReference>
<reference evidence="16 17" key="1">
    <citation type="journal article" date="2018" name="G3 (Bethesda)">
        <title>A High-Quality Reference Genome for the Invasive Mosquitofish Gambusia affinis Using a Chicago Library.</title>
        <authorList>
            <person name="Hoffberg S.L."/>
            <person name="Troendle N.J."/>
            <person name="Glenn T.C."/>
            <person name="Mahmud O."/>
            <person name="Louha S."/>
            <person name="Chalopin D."/>
            <person name="Bennetzen J.L."/>
            <person name="Mauricio R."/>
        </authorList>
    </citation>
    <scope>NUCLEOTIDE SEQUENCE [LARGE SCALE GENOMIC DNA]</scope>
    <source>
        <strain evidence="16">NE01/NJP1002.9</strain>
        <tissue evidence="16">Muscle</tissue>
    </source>
</reference>
<evidence type="ECO:0000256" key="4">
    <source>
        <dbReference type="ARBA" id="ARBA00022989"/>
    </source>
</evidence>
<evidence type="ECO:0000256" key="2">
    <source>
        <dbReference type="ARBA" id="ARBA00022692"/>
    </source>
</evidence>
<evidence type="ECO:0000256" key="8">
    <source>
        <dbReference type="ARBA" id="ARBA00023157"/>
    </source>
</evidence>
<dbReference type="InterPro" id="IPR017452">
    <property type="entry name" value="GPCR_Rhodpsn_7TM"/>
</dbReference>
<keyword evidence="10" id="KW-0325">Glycoprotein</keyword>
<sequence length="650" mass="72825">MNNTTSLLDNSNCSKNDMFKYPLYSTVFSIVFVVGLITNVVALYIFTCSLKLRNETTTYMMNLVVSDLLFVFTLPLRVFYFINKNWPFGGIFCQISVSLFYTNMYGSMLFLTCISVDRFLAIVHPFRSRMLRTKRNARIVCAAVWVLVLSGSLPTGFLLNSTTKDTHGNTFCFENFSSNIWKSHLSKVVIFIETVGFLIPLLLNVCCSIMVLQTLQRPQTISRGGKVNKTKILRMIIVHLCIFCFCFIPYNINLVFYALVRTRTIKGCFPESVVRTIFPIALCIAVSNCCFDPIVYYFTSETIQNSFKRKSQATRSFDVKFSEAMQSESSPSLQWSLKNLKAKVFHNDSLFTTTDRYSARLTADAVPICLSISSSLLPSFVNKILRYLNSSIWGRSMLDEANRTTSSAKTRDIPLHKITQVRLSFELTIQCMIMYIHPSIHPSSSAYSGSGREGSSFRREAQTSLSPATSSSSSGGIPRIAILSMVTRTSRKRISDSLKIKRPRAYAVFQSELGNSEKSTGMSFQVGFPTQKMAATLTTPSHDVARLQSVLVHYFQLRPISVITLMPGERPNQKLNSADIVLSWVEPVWEAAAMLSDETRLTLANICSTALGNWPLSTLLPSSIDPFASFFPPPPLKPIKGSNQSSKCNA</sequence>
<gene>
    <name evidence="16" type="ORF">CCH79_00012108</name>
</gene>